<dbReference type="Proteomes" id="UP000663864">
    <property type="component" value="Unassembled WGS sequence"/>
</dbReference>
<name>A0A815WR91_9BILA</name>
<evidence type="ECO:0000313" key="2">
    <source>
        <dbReference type="Proteomes" id="UP000663864"/>
    </source>
</evidence>
<dbReference type="AlphaFoldDB" id="A0A815WR91"/>
<dbReference type="EMBL" id="CAJNOT010014538">
    <property type="protein sequence ID" value="CAF1544086.1"/>
    <property type="molecule type" value="Genomic_DNA"/>
</dbReference>
<reference evidence="1" key="1">
    <citation type="submission" date="2021-02" db="EMBL/GenBank/DDBJ databases">
        <authorList>
            <person name="Nowell W R."/>
        </authorList>
    </citation>
    <scope>NUCLEOTIDE SEQUENCE</scope>
</reference>
<comment type="caution">
    <text evidence="1">The sequence shown here is derived from an EMBL/GenBank/DDBJ whole genome shotgun (WGS) entry which is preliminary data.</text>
</comment>
<evidence type="ECO:0000313" key="1">
    <source>
        <dbReference type="EMBL" id="CAF1544086.1"/>
    </source>
</evidence>
<protein>
    <submittedName>
        <fullName evidence="1">Uncharacterized protein</fullName>
    </submittedName>
</protein>
<organism evidence="1 2">
    <name type="scientific">Rotaria sordida</name>
    <dbReference type="NCBI Taxonomy" id="392033"/>
    <lineage>
        <taxon>Eukaryota</taxon>
        <taxon>Metazoa</taxon>
        <taxon>Spiralia</taxon>
        <taxon>Gnathifera</taxon>
        <taxon>Rotifera</taxon>
        <taxon>Eurotatoria</taxon>
        <taxon>Bdelloidea</taxon>
        <taxon>Philodinida</taxon>
        <taxon>Philodinidae</taxon>
        <taxon>Rotaria</taxon>
    </lineage>
</organism>
<gene>
    <name evidence="1" type="ORF">ZHD862_LOCUS39160</name>
</gene>
<accession>A0A815WR91</accession>
<feature type="non-terminal residue" evidence="1">
    <location>
        <position position="21"/>
    </location>
</feature>
<proteinExistence type="predicted"/>
<sequence length="21" mass="2370">MYPVKAVIKALTAANMIFYPK</sequence>